<dbReference type="SUPFAM" id="SSF54909">
    <property type="entry name" value="Dimeric alpha+beta barrel"/>
    <property type="match status" value="1"/>
</dbReference>
<dbReference type="Pfam" id="PF03992">
    <property type="entry name" value="ABM"/>
    <property type="match status" value="1"/>
</dbReference>
<gene>
    <name evidence="2" type="ORF">BJY01DRAFT_241950</name>
</gene>
<accession>A0ABR4L279</accession>
<keyword evidence="3" id="KW-1185">Reference proteome</keyword>
<evidence type="ECO:0000259" key="1">
    <source>
        <dbReference type="Pfam" id="PF03992"/>
    </source>
</evidence>
<reference evidence="2 3" key="1">
    <citation type="submission" date="2024-07" db="EMBL/GenBank/DDBJ databases">
        <title>Section-level genome sequencing and comparative genomics of Aspergillus sections Usti and Cavernicolus.</title>
        <authorList>
            <consortium name="Lawrence Berkeley National Laboratory"/>
            <person name="Nybo J.L."/>
            <person name="Vesth T.C."/>
            <person name="Theobald S."/>
            <person name="Frisvad J.C."/>
            <person name="Larsen T.O."/>
            <person name="Kjaerboelling I."/>
            <person name="Rothschild-Mancinelli K."/>
            <person name="Lyhne E.K."/>
            <person name="Kogle M.E."/>
            <person name="Barry K."/>
            <person name="Clum A."/>
            <person name="Na H."/>
            <person name="Ledsgaard L."/>
            <person name="Lin J."/>
            <person name="Lipzen A."/>
            <person name="Kuo A."/>
            <person name="Riley R."/>
            <person name="Mondo S."/>
            <person name="Labutti K."/>
            <person name="Haridas S."/>
            <person name="Pangalinan J."/>
            <person name="Salamov A.A."/>
            <person name="Simmons B.A."/>
            <person name="Magnuson J.K."/>
            <person name="Chen J."/>
            <person name="Drula E."/>
            <person name="Henrissat B."/>
            <person name="Wiebenga A."/>
            <person name="Lubbers R.J."/>
            <person name="Gomes A.C."/>
            <person name="Makela M.R."/>
            <person name="Stajich J."/>
            <person name="Grigoriev I.V."/>
            <person name="Mortensen U.H."/>
            <person name="De Vries R.P."/>
            <person name="Baker S.E."/>
            <person name="Andersen M.R."/>
        </authorList>
    </citation>
    <scope>NUCLEOTIDE SEQUENCE [LARGE SCALE GENOMIC DNA]</scope>
    <source>
        <strain evidence="2 3">CBS 123904</strain>
    </source>
</reference>
<dbReference type="Proteomes" id="UP001610446">
    <property type="component" value="Unassembled WGS sequence"/>
</dbReference>
<comment type="caution">
    <text evidence="2">The sequence shown here is derived from an EMBL/GenBank/DDBJ whole genome shotgun (WGS) entry which is preliminary data.</text>
</comment>
<dbReference type="InterPro" id="IPR007138">
    <property type="entry name" value="ABM_dom"/>
</dbReference>
<protein>
    <recommendedName>
        <fullName evidence="1">ABM domain-containing protein</fullName>
    </recommendedName>
</protein>
<name>A0ABR4L279_9EURO</name>
<evidence type="ECO:0000313" key="3">
    <source>
        <dbReference type="Proteomes" id="UP001610446"/>
    </source>
</evidence>
<organism evidence="2 3">
    <name type="scientific">Aspergillus pseudoustus</name>
    <dbReference type="NCBI Taxonomy" id="1810923"/>
    <lineage>
        <taxon>Eukaryota</taxon>
        <taxon>Fungi</taxon>
        <taxon>Dikarya</taxon>
        <taxon>Ascomycota</taxon>
        <taxon>Pezizomycotina</taxon>
        <taxon>Eurotiomycetes</taxon>
        <taxon>Eurotiomycetidae</taxon>
        <taxon>Eurotiales</taxon>
        <taxon>Aspergillaceae</taxon>
        <taxon>Aspergillus</taxon>
        <taxon>Aspergillus subgen. Nidulantes</taxon>
    </lineage>
</organism>
<feature type="domain" description="ABM" evidence="1">
    <location>
        <begin position="23"/>
        <end position="94"/>
    </location>
</feature>
<sequence>MSRPLTGAAASPGAVAPVDGSLVLSFKARPGKGPELLTFMNNAADYIHENQPGVLSAYGFKISGKEEYVFVERYDSLENLLAWGNSQAHTDMIRRFFPLIEIFGSGIQSSIPLGDILAGFHPSP</sequence>
<dbReference type="EMBL" id="JBFXLU010000001">
    <property type="protein sequence ID" value="KAL2858621.1"/>
    <property type="molecule type" value="Genomic_DNA"/>
</dbReference>
<dbReference type="Gene3D" id="3.30.70.100">
    <property type="match status" value="1"/>
</dbReference>
<evidence type="ECO:0000313" key="2">
    <source>
        <dbReference type="EMBL" id="KAL2858621.1"/>
    </source>
</evidence>
<proteinExistence type="predicted"/>
<dbReference type="InterPro" id="IPR011008">
    <property type="entry name" value="Dimeric_a/b-barrel"/>
</dbReference>